<comment type="subcellular location">
    <subcellularLocation>
        <location evidence="1">Cell membrane</location>
        <topology evidence="1">Multi-pass membrane protein</topology>
    </subcellularLocation>
</comment>
<comment type="caution">
    <text evidence="10">The sequence shown here is derived from an EMBL/GenBank/DDBJ whole genome shotgun (WGS) entry which is preliminary data.</text>
</comment>
<reference evidence="10 11" key="1">
    <citation type="submission" date="2021-03" db="EMBL/GenBank/DDBJ databases">
        <title>Enterococcal diversity collection.</title>
        <authorList>
            <person name="Gilmore M.S."/>
            <person name="Schwartzman J."/>
            <person name="Van Tyne D."/>
            <person name="Martin M."/>
            <person name="Earl A.M."/>
            <person name="Manson A.L."/>
            <person name="Straub T."/>
            <person name="Salamzade R."/>
            <person name="Saavedra J."/>
            <person name="Lebreton F."/>
            <person name="Prichula J."/>
            <person name="Schaufler K."/>
            <person name="Gaca A."/>
            <person name="Sgardioli B."/>
            <person name="Wagenaar J."/>
            <person name="Strong T."/>
        </authorList>
    </citation>
    <scope>NUCLEOTIDE SEQUENCE [LARGE SCALE GENOMIC DNA]</scope>
    <source>
        <strain evidence="10 11">MJM12</strain>
    </source>
</reference>
<accession>A0ABS3HB33</accession>
<protein>
    <submittedName>
        <fullName evidence="10">ABC transporter ATP-binding protein</fullName>
    </submittedName>
</protein>
<dbReference type="PANTHER" id="PTHR43394">
    <property type="entry name" value="ATP-DEPENDENT PERMEASE MDL1, MITOCHONDRIAL"/>
    <property type="match status" value="1"/>
</dbReference>
<evidence type="ECO:0000256" key="4">
    <source>
        <dbReference type="ARBA" id="ARBA00022840"/>
    </source>
</evidence>
<name>A0ABS3HB33_9ENTE</name>
<feature type="transmembrane region" description="Helical" evidence="7">
    <location>
        <begin position="52"/>
        <end position="74"/>
    </location>
</feature>
<keyword evidence="4 10" id="KW-0067">ATP-binding</keyword>
<evidence type="ECO:0000256" key="7">
    <source>
        <dbReference type="SAM" id="Phobius"/>
    </source>
</evidence>
<dbReference type="Gene3D" id="1.20.1560.10">
    <property type="entry name" value="ABC transporter type 1, transmembrane domain"/>
    <property type="match status" value="1"/>
</dbReference>
<dbReference type="EMBL" id="JAFLVT010000018">
    <property type="protein sequence ID" value="MBO0450368.1"/>
    <property type="molecule type" value="Genomic_DNA"/>
</dbReference>
<dbReference type="SUPFAM" id="SSF90123">
    <property type="entry name" value="ABC transporter transmembrane region"/>
    <property type="match status" value="1"/>
</dbReference>
<feature type="domain" description="ABC transporter" evidence="8">
    <location>
        <begin position="336"/>
        <end position="571"/>
    </location>
</feature>
<feature type="domain" description="ABC transmembrane type-1" evidence="9">
    <location>
        <begin position="20"/>
        <end position="304"/>
    </location>
</feature>
<dbReference type="InterPro" id="IPR036640">
    <property type="entry name" value="ABC1_TM_sf"/>
</dbReference>
<dbReference type="InterPro" id="IPR011527">
    <property type="entry name" value="ABC1_TM_dom"/>
</dbReference>
<gene>
    <name evidence="10" type="ORF">JZO76_12645</name>
</gene>
<dbReference type="InterPro" id="IPR027417">
    <property type="entry name" value="P-loop_NTPase"/>
</dbReference>
<dbReference type="PROSITE" id="PS00211">
    <property type="entry name" value="ABC_TRANSPORTER_1"/>
    <property type="match status" value="1"/>
</dbReference>
<keyword evidence="6 7" id="KW-0472">Membrane</keyword>
<evidence type="ECO:0000256" key="6">
    <source>
        <dbReference type="ARBA" id="ARBA00023136"/>
    </source>
</evidence>
<feature type="transmembrane region" description="Helical" evidence="7">
    <location>
        <begin position="21"/>
        <end position="40"/>
    </location>
</feature>
<dbReference type="Pfam" id="PF00664">
    <property type="entry name" value="ABC_membrane"/>
    <property type="match status" value="1"/>
</dbReference>
<dbReference type="Gene3D" id="3.40.50.300">
    <property type="entry name" value="P-loop containing nucleotide triphosphate hydrolases"/>
    <property type="match status" value="1"/>
</dbReference>
<dbReference type="CDD" id="cd18541">
    <property type="entry name" value="ABC_6TM_TmrB_like"/>
    <property type="match status" value="1"/>
</dbReference>
<dbReference type="InterPro" id="IPR017871">
    <property type="entry name" value="ABC_transporter-like_CS"/>
</dbReference>
<dbReference type="RefSeq" id="WP_206905177.1">
    <property type="nucleotide sequence ID" value="NZ_JAFLVT010000018.1"/>
</dbReference>
<evidence type="ECO:0000259" key="9">
    <source>
        <dbReference type="PROSITE" id="PS50929"/>
    </source>
</evidence>
<evidence type="ECO:0000256" key="3">
    <source>
        <dbReference type="ARBA" id="ARBA00022741"/>
    </source>
</evidence>
<feature type="transmembrane region" description="Helical" evidence="7">
    <location>
        <begin position="127"/>
        <end position="151"/>
    </location>
</feature>
<evidence type="ECO:0000313" key="11">
    <source>
        <dbReference type="Proteomes" id="UP000664256"/>
    </source>
</evidence>
<keyword evidence="5 7" id="KW-1133">Transmembrane helix</keyword>
<dbReference type="InterPro" id="IPR003439">
    <property type="entry name" value="ABC_transporter-like_ATP-bd"/>
</dbReference>
<dbReference type="InterPro" id="IPR003593">
    <property type="entry name" value="AAA+_ATPase"/>
</dbReference>
<proteinExistence type="predicted"/>
<dbReference type="SMART" id="SM00382">
    <property type="entry name" value="AAA"/>
    <property type="match status" value="1"/>
</dbReference>
<feature type="transmembrane region" description="Helical" evidence="7">
    <location>
        <begin position="273"/>
        <end position="293"/>
    </location>
</feature>
<organism evidence="10 11">
    <name type="scientific">Candidatus Enterococcus myersii</name>
    <dbReference type="NCBI Taxonomy" id="2815322"/>
    <lineage>
        <taxon>Bacteria</taxon>
        <taxon>Bacillati</taxon>
        <taxon>Bacillota</taxon>
        <taxon>Bacilli</taxon>
        <taxon>Lactobacillales</taxon>
        <taxon>Enterococcaceae</taxon>
        <taxon>Enterococcus</taxon>
    </lineage>
</organism>
<dbReference type="PROSITE" id="PS50929">
    <property type="entry name" value="ABC_TM1F"/>
    <property type="match status" value="1"/>
</dbReference>
<dbReference type="SUPFAM" id="SSF52540">
    <property type="entry name" value="P-loop containing nucleoside triphosphate hydrolases"/>
    <property type="match status" value="1"/>
</dbReference>
<evidence type="ECO:0000313" key="10">
    <source>
        <dbReference type="EMBL" id="MBO0450368.1"/>
    </source>
</evidence>
<evidence type="ECO:0000259" key="8">
    <source>
        <dbReference type="PROSITE" id="PS50893"/>
    </source>
</evidence>
<feature type="transmembrane region" description="Helical" evidence="7">
    <location>
        <begin position="157"/>
        <end position="177"/>
    </location>
</feature>
<evidence type="ECO:0000256" key="2">
    <source>
        <dbReference type="ARBA" id="ARBA00022692"/>
    </source>
</evidence>
<dbReference type="PANTHER" id="PTHR43394:SF1">
    <property type="entry name" value="ATP-BINDING CASSETTE SUB-FAMILY B MEMBER 10, MITOCHONDRIAL"/>
    <property type="match status" value="1"/>
</dbReference>
<sequence length="577" mass="65146">MKYVLKHLFTYIKEHKKRYAVVLFFMIINSALAVVPTYIIRLFIDAIIQKTLTFALLLQYGGLFALTIIMCYLADFTWTYRLFIGSYDLQKSLREQLMAHFLKMGAPFYERFRTGDLMTRSSDDVQVMGMTVGYGLMVFMNTSLFLGFILLMMATTVSAVLTIIALLPMPILAYYIFKWGSKVDRLFTEAQNAVSDLNSEVLEIIDGIRVVRAFGLEEETRQAFEAKTTVVKEKNNRVSELDSRFGPLITIILAISFVTSFGVGAFMVQKQQITVGAMVSFQVYLTMIVWPMISAGDLVNVMQQGAASWRRINEVLQTQDDLEQAGTKMLPAVAKITFENYDFSYPSSSNKVLQHIDLTIKKGQIVGIVGKTGSGKTTLLRQLLHRYPYSDQVPQLNNVPLTAFDTAAVRKQFAEVPQEHTLFSRTIKENLLFGKEDATQEELWQALASASLAQDVEKMPLQLETLIGEKGVSLSGGQKQRLSLARAFLRHSEVLLLDDALSAVDAKTEQAIINQLKLLQKNRTSIIVTHRLSAITSADQIIVLEDGNIIQKGTHQELIKTAGWYQEQYYHQQLQEK</sequence>
<keyword evidence="3" id="KW-0547">Nucleotide-binding</keyword>
<dbReference type="GO" id="GO:0005524">
    <property type="term" value="F:ATP binding"/>
    <property type="evidence" value="ECO:0007669"/>
    <property type="project" value="UniProtKB-KW"/>
</dbReference>
<dbReference type="Pfam" id="PF00005">
    <property type="entry name" value="ABC_tran"/>
    <property type="match status" value="1"/>
</dbReference>
<dbReference type="InterPro" id="IPR039421">
    <property type="entry name" value="Type_1_exporter"/>
</dbReference>
<dbReference type="Proteomes" id="UP000664256">
    <property type="component" value="Unassembled WGS sequence"/>
</dbReference>
<dbReference type="PROSITE" id="PS50893">
    <property type="entry name" value="ABC_TRANSPORTER_2"/>
    <property type="match status" value="1"/>
</dbReference>
<keyword evidence="2 7" id="KW-0812">Transmembrane</keyword>
<evidence type="ECO:0000256" key="5">
    <source>
        <dbReference type="ARBA" id="ARBA00022989"/>
    </source>
</evidence>
<evidence type="ECO:0000256" key="1">
    <source>
        <dbReference type="ARBA" id="ARBA00004651"/>
    </source>
</evidence>
<feature type="transmembrane region" description="Helical" evidence="7">
    <location>
        <begin position="245"/>
        <end position="267"/>
    </location>
</feature>
<keyword evidence="11" id="KW-1185">Reference proteome</keyword>